<dbReference type="EMBL" id="LIUF01000001">
    <property type="protein sequence ID" value="KOX94789.1"/>
    <property type="molecule type" value="Genomic_DNA"/>
</dbReference>
<evidence type="ECO:0000313" key="3">
    <source>
        <dbReference type="EMBL" id="KOX94789.1"/>
    </source>
</evidence>
<feature type="region of interest" description="Disordered" evidence="1">
    <location>
        <begin position="58"/>
        <end position="91"/>
    </location>
</feature>
<evidence type="ECO:0000313" key="5">
    <source>
        <dbReference type="Proteomes" id="UP000037729"/>
    </source>
</evidence>
<dbReference type="OrthoDB" id="156620at2157"/>
<gene>
    <name evidence="3" type="ORF">AMS69_02715</name>
    <name evidence="4" type="ORF">GOC83_16565</name>
</gene>
<dbReference type="RefSeq" id="WP_053966555.1">
    <property type="nucleotide sequence ID" value="NZ_JAWJXX010000019.1"/>
</dbReference>
<protein>
    <recommendedName>
        <fullName evidence="2">DUF7967 domain-containing protein</fullName>
    </recommendedName>
</protein>
<name>A0A0M9AM17_9EURY</name>
<evidence type="ECO:0000256" key="1">
    <source>
        <dbReference type="SAM" id="MobiDB-lite"/>
    </source>
</evidence>
<dbReference type="STRING" id="1705562.AMS69_02715"/>
<dbReference type="Proteomes" id="UP000037729">
    <property type="component" value="Unassembled WGS sequence"/>
</dbReference>
<sequence>MTDDEETVQCWLVERSSFGDERMVTLIYAPPAGDRHLTKQLSPNLLRRKRITAAVDVEPERLEPVNDEETQERYATEAQRMAERHDPDAEV</sequence>
<dbReference type="Pfam" id="PF25921">
    <property type="entry name" value="DUF7967"/>
    <property type="match status" value="1"/>
</dbReference>
<reference evidence="4" key="2">
    <citation type="submission" date="2019-12" db="EMBL/GenBank/DDBJ databases">
        <title>The whole-genome sequencing of Haloarcula japonica strain pws8.</title>
        <authorList>
            <person name="Verma D.K."/>
            <person name="Gopal K."/>
            <person name="Prasad E.S."/>
        </authorList>
    </citation>
    <scope>NUCLEOTIDE SEQUENCE</scope>
    <source>
        <strain evidence="4">Pws8</strain>
    </source>
</reference>
<reference evidence="3 5" key="1">
    <citation type="submission" date="2015-08" db="EMBL/GenBank/DDBJ databases">
        <title>Genomes of Isolates from Cabo Rojo, PR.</title>
        <authorList>
            <person name="Sanchez-Nieves R.L."/>
            <person name="Montalvo-Rodriguez R."/>
        </authorList>
    </citation>
    <scope>NUCLEOTIDE SEQUENCE [LARGE SCALE GENOMIC DNA]</scope>
    <source>
        <strain evidence="3 5">SL3</strain>
    </source>
</reference>
<proteinExistence type="predicted"/>
<dbReference type="EMBL" id="WOWB01000001">
    <property type="protein sequence ID" value="NLV07750.1"/>
    <property type="molecule type" value="Genomic_DNA"/>
</dbReference>
<keyword evidence="5" id="KW-1185">Reference proteome</keyword>
<feature type="compositionally biased region" description="Basic and acidic residues" evidence="1">
    <location>
        <begin position="71"/>
        <end position="91"/>
    </location>
</feature>
<dbReference type="InterPro" id="IPR058273">
    <property type="entry name" value="DUF7967"/>
</dbReference>
<comment type="caution">
    <text evidence="3">The sequence shown here is derived from an EMBL/GenBank/DDBJ whole genome shotgun (WGS) entry which is preliminary data.</text>
</comment>
<dbReference type="AlphaFoldDB" id="A0A0M9AM17"/>
<feature type="domain" description="DUF7967" evidence="2">
    <location>
        <begin position="5"/>
        <end position="91"/>
    </location>
</feature>
<accession>A0A0M9AM17</accession>
<evidence type="ECO:0000313" key="4">
    <source>
        <dbReference type="EMBL" id="NLV07750.1"/>
    </source>
</evidence>
<evidence type="ECO:0000259" key="2">
    <source>
        <dbReference type="Pfam" id="PF25921"/>
    </source>
</evidence>
<dbReference type="Proteomes" id="UP000610611">
    <property type="component" value="Unassembled WGS sequence"/>
</dbReference>
<organism evidence="3 5">
    <name type="scientific">Haloarcula rubripromontorii</name>
    <dbReference type="NCBI Taxonomy" id="1705562"/>
    <lineage>
        <taxon>Archaea</taxon>
        <taxon>Methanobacteriati</taxon>
        <taxon>Methanobacteriota</taxon>
        <taxon>Stenosarchaea group</taxon>
        <taxon>Halobacteria</taxon>
        <taxon>Halobacteriales</taxon>
        <taxon>Haloarculaceae</taxon>
        <taxon>Haloarcula</taxon>
    </lineage>
</organism>
<dbReference type="PATRIC" id="fig|1705562.3.peg.1495"/>